<reference evidence="3" key="3">
    <citation type="submission" date="2010-09" db="EMBL/GenBank/DDBJ databases">
        <title>Annotation of Gaeumannomyces graminis var. tritici R3-111a-1.</title>
        <authorList>
            <consortium name="The Broad Institute Genome Sequencing Platform"/>
            <person name="Ma L.-J."/>
            <person name="Dead R."/>
            <person name="Young S.K."/>
            <person name="Zeng Q."/>
            <person name="Gargeya S."/>
            <person name="Fitzgerald M."/>
            <person name="Haas B."/>
            <person name="Abouelleil A."/>
            <person name="Alvarado L."/>
            <person name="Arachchi H.M."/>
            <person name="Berlin A."/>
            <person name="Brown A."/>
            <person name="Chapman S.B."/>
            <person name="Chen Z."/>
            <person name="Dunbar C."/>
            <person name="Freedman E."/>
            <person name="Gearin G."/>
            <person name="Gellesch M."/>
            <person name="Goldberg J."/>
            <person name="Griggs A."/>
            <person name="Gujja S."/>
            <person name="Heiman D."/>
            <person name="Howarth C."/>
            <person name="Larson L."/>
            <person name="Lui A."/>
            <person name="MacDonald P.J.P."/>
            <person name="Mehta T."/>
            <person name="Montmayeur A."/>
            <person name="Murphy C."/>
            <person name="Neiman D."/>
            <person name="Pearson M."/>
            <person name="Priest M."/>
            <person name="Roberts A."/>
            <person name="Saif S."/>
            <person name="Shea T."/>
            <person name="Shenoy N."/>
            <person name="Sisk P."/>
            <person name="Stolte C."/>
            <person name="Sykes S."/>
            <person name="Yandava C."/>
            <person name="Wortman J."/>
            <person name="Nusbaum C."/>
            <person name="Birren B."/>
        </authorList>
    </citation>
    <scope>NUCLEOTIDE SEQUENCE</scope>
    <source>
        <strain evidence="3">R3-111a-1</strain>
    </source>
</reference>
<dbReference type="Gene3D" id="1.20.58.340">
    <property type="entry name" value="Magnesium transport protein CorA, transmembrane region"/>
    <property type="match status" value="1"/>
</dbReference>
<proteinExistence type="predicted"/>
<protein>
    <recommendedName>
        <fullName evidence="2">CorA-like transporter domain-containing protein</fullName>
    </recommendedName>
</protein>
<dbReference type="AlphaFoldDB" id="J3P067"/>
<dbReference type="EnsemblFungi" id="EJT77000">
    <property type="protein sequence ID" value="EJT77000"/>
    <property type="gene ID" value="GGTG_06914"/>
</dbReference>
<keyword evidence="1" id="KW-0812">Transmembrane</keyword>
<dbReference type="eggNOG" id="ENOG502SAMN">
    <property type="taxonomic scope" value="Eukaryota"/>
</dbReference>
<reference evidence="3" key="2">
    <citation type="submission" date="2010-07" db="EMBL/GenBank/DDBJ databases">
        <authorList>
            <consortium name="The Broad Institute Genome Sequencing Platform"/>
            <consortium name="Broad Institute Genome Sequencing Center for Infectious Disease"/>
            <person name="Ma L.-J."/>
            <person name="Dead R."/>
            <person name="Young S."/>
            <person name="Zeng Q."/>
            <person name="Koehrsen M."/>
            <person name="Alvarado L."/>
            <person name="Berlin A."/>
            <person name="Chapman S.B."/>
            <person name="Chen Z."/>
            <person name="Freedman E."/>
            <person name="Gellesch M."/>
            <person name="Goldberg J."/>
            <person name="Griggs A."/>
            <person name="Gujja S."/>
            <person name="Heilman E.R."/>
            <person name="Heiman D."/>
            <person name="Hepburn T."/>
            <person name="Howarth C."/>
            <person name="Jen D."/>
            <person name="Larson L."/>
            <person name="Mehta T."/>
            <person name="Neiman D."/>
            <person name="Pearson M."/>
            <person name="Roberts A."/>
            <person name="Saif S."/>
            <person name="Shea T."/>
            <person name="Shenoy N."/>
            <person name="Sisk P."/>
            <person name="Stolte C."/>
            <person name="Sykes S."/>
            <person name="Walk T."/>
            <person name="White J."/>
            <person name="Yandava C."/>
            <person name="Haas B."/>
            <person name="Nusbaum C."/>
            <person name="Birren B."/>
        </authorList>
    </citation>
    <scope>NUCLEOTIDE SEQUENCE</scope>
    <source>
        <strain evidence="3">R3-111a-1</strain>
    </source>
</reference>
<dbReference type="EMBL" id="GL385397">
    <property type="protein sequence ID" value="EJT77000.1"/>
    <property type="molecule type" value="Genomic_DNA"/>
</dbReference>
<reference evidence="4" key="5">
    <citation type="submission" date="2018-04" db="UniProtKB">
        <authorList>
            <consortium name="EnsemblFungi"/>
        </authorList>
    </citation>
    <scope>IDENTIFICATION</scope>
    <source>
        <strain evidence="4">R3-111a-1</strain>
    </source>
</reference>
<evidence type="ECO:0000313" key="4">
    <source>
        <dbReference type="EnsemblFungi" id="EJT77000"/>
    </source>
</evidence>
<reference evidence="4" key="4">
    <citation type="journal article" date="2015" name="G3 (Bethesda)">
        <title>Genome sequences of three phytopathogenic species of the Magnaporthaceae family of fungi.</title>
        <authorList>
            <person name="Okagaki L.H."/>
            <person name="Nunes C.C."/>
            <person name="Sailsbery J."/>
            <person name="Clay B."/>
            <person name="Brown D."/>
            <person name="John T."/>
            <person name="Oh Y."/>
            <person name="Young N."/>
            <person name="Fitzgerald M."/>
            <person name="Haas B.J."/>
            <person name="Zeng Q."/>
            <person name="Young S."/>
            <person name="Adiconis X."/>
            <person name="Fan L."/>
            <person name="Levin J.Z."/>
            <person name="Mitchell T.K."/>
            <person name="Okubara P.A."/>
            <person name="Farman M.L."/>
            <person name="Kohn L.M."/>
            <person name="Birren B."/>
            <person name="Ma L.-J."/>
            <person name="Dean R.A."/>
        </authorList>
    </citation>
    <scope>NUCLEOTIDE SEQUENCE</scope>
    <source>
        <strain evidence="4">R3-111a-1</strain>
    </source>
</reference>
<dbReference type="InterPro" id="IPR058257">
    <property type="entry name" value="CorA-like_dom"/>
</dbReference>
<dbReference type="Proteomes" id="UP000006039">
    <property type="component" value="Unassembled WGS sequence"/>
</dbReference>
<keyword evidence="5" id="KW-1185">Reference proteome</keyword>
<feature type="domain" description="CorA-like transporter" evidence="2">
    <location>
        <begin position="2"/>
        <end position="87"/>
    </location>
</feature>
<dbReference type="GO" id="GO:0016020">
    <property type="term" value="C:membrane"/>
    <property type="evidence" value="ECO:0007669"/>
    <property type="project" value="InterPro"/>
</dbReference>
<dbReference type="GeneID" id="20347372"/>
<dbReference type="VEuPathDB" id="FungiDB:GGTG_06914"/>
<dbReference type="HOGENOM" id="CLU_029947_3_0_1"/>
<sequence length="338" mass="38128">MLHYFENNGRAEGDPWSPRQTAVYHQYNASGNQSSWILIKPSPHLEEPLQAELEGVSRLALSGKGRAARLHVMFTYFTLRNWPDYIAAQTTKLERFEAISLLSEADHVQQHDYDLRFQDRQNLQRLKQRLLRAAAMLDATIDLKARVQDLLGRKRGDALEEAIAVELADFSAKAKHYRRCINDLQRRASDTMSMLLDILNRRYGNDNLRSAVANESSLKANVALLSRMTSMALHGEMEHKLEQRTAVNLRALTVVATLYLPASLLAGIFSTSLVDANSEGIIVVSPEFWKFVVVLIPMILVTFLVVVLLQAVWTARQREKIRKMQEAAAAQDAAAVGF</sequence>
<organism evidence="3">
    <name type="scientific">Gaeumannomyces tritici (strain R3-111a-1)</name>
    <name type="common">Wheat and barley take-all root rot fungus</name>
    <name type="synonym">Gaeumannomyces graminis var. tritici</name>
    <dbReference type="NCBI Taxonomy" id="644352"/>
    <lineage>
        <taxon>Eukaryota</taxon>
        <taxon>Fungi</taxon>
        <taxon>Dikarya</taxon>
        <taxon>Ascomycota</taxon>
        <taxon>Pezizomycotina</taxon>
        <taxon>Sordariomycetes</taxon>
        <taxon>Sordariomycetidae</taxon>
        <taxon>Magnaporthales</taxon>
        <taxon>Magnaporthaceae</taxon>
        <taxon>Gaeumannomyces</taxon>
    </lineage>
</organism>
<evidence type="ECO:0000256" key="1">
    <source>
        <dbReference type="SAM" id="Phobius"/>
    </source>
</evidence>
<evidence type="ECO:0000313" key="5">
    <source>
        <dbReference type="Proteomes" id="UP000006039"/>
    </source>
</evidence>
<evidence type="ECO:0000259" key="2">
    <source>
        <dbReference type="Pfam" id="PF26616"/>
    </source>
</evidence>
<dbReference type="Pfam" id="PF26616">
    <property type="entry name" value="CorA-like"/>
    <property type="match status" value="1"/>
</dbReference>
<accession>J3P067</accession>
<feature type="transmembrane region" description="Helical" evidence="1">
    <location>
        <begin position="288"/>
        <end position="313"/>
    </location>
</feature>
<dbReference type="OrthoDB" id="5396681at2759"/>
<name>J3P067_GAET3</name>
<dbReference type="GO" id="GO:0046873">
    <property type="term" value="F:metal ion transmembrane transporter activity"/>
    <property type="evidence" value="ECO:0007669"/>
    <property type="project" value="InterPro"/>
</dbReference>
<keyword evidence="1" id="KW-0472">Membrane</keyword>
<gene>
    <name evidence="4" type="primary">20347372</name>
    <name evidence="3" type="ORF">GGTG_06914</name>
</gene>
<evidence type="ECO:0000313" key="3">
    <source>
        <dbReference type="EMBL" id="EJT77000.1"/>
    </source>
</evidence>
<feature type="transmembrane region" description="Helical" evidence="1">
    <location>
        <begin position="247"/>
        <end position="268"/>
    </location>
</feature>
<dbReference type="RefSeq" id="XP_009223000.1">
    <property type="nucleotide sequence ID" value="XM_009224736.1"/>
</dbReference>
<dbReference type="STRING" id="644352.J3P067"/>
<reference evidence="5" key="1">
    <citation type="submission" date="2010-07" db="EMBL/GenBank/DDBJ databases">
        <title>The genome sequence of Gaeumannomyces graminis var. tritici strain R3-111a-1.</title>
        <authorList>
            <consortium name="The Broad Institute Genome Sequencing Platform"/>
            <person name="Ma L.-J."/>
            <person name="Dead R."/>
            <person name="Young S."/>
            <person name="Zeng Q."/>
            <person name="Koehrsen M."/>
            <person name="Alvarado L."/>
            <person name="Berlin A."/>
            <person name="Chapman S.B."/>
            <person name="Chen Z."/>
            <person name="Freedman E."/>
            <person name="Gellesch M."/>
            <person name="Goldberg J."/>
            <person name="Griggs A."/>
            <person name="Gujja S."/>
            <person name="Heilman E.R."/>
            <person name="Heiman D."/>
            <person name="Hepburn T."/>
            <person name="Howarth C."/>
            <person name="Jen D."/>
            <person name="Larson L."/>
            <person name="Mehta T."/>
            <person name="Neiman D."/>
            <person name="Pearson M."/>
            <person name="Roberts A."/>
            <person name="Saif S."/>
            <person name="Shea T."/>
            <person name="Shenoy N."/>
            <person name="Sisk P."/>
            <person name="Stolte C."/>
            <person name="Sykes S."/>
            <person name="Walk T."/>
            <person name="White J."/>
            <person name="Yandava C."/>
            <person name="Haas B."/>
            <person name="Nusbaum C."/>
            <person name="Birren B."/>
        </authorList>
    </citation>
    <scope>NUCLEOTIDE SEQUENCE [LARGE SCALE GENOMIC DNA]</scope>
    <source>
        <strain evidence="5">R3-111a-1</strain>
    </source>
</reference>
<dbReference type="Pfam" id="PF01544">
    <property type="entry name" value="CorA"/>
    <property type="match status" value="1"/>
</dbReference>
<dbReference type="InterPro" id="IPR002523">
    <property type="entry name" value="MgTranspt_CorA/ZnTranspt_ZntB"/>
</dbReference>
<keyword evidence="1" id="KW-1133">Transmembrane helix</keyword>